<evidence type="ECO:0000313" key="3">
    <source>
        <dbReference type="Proteomes" id="UP000199323"/>
    </source>
</evidence>
<dbReference type="SUPFAM" id="SSF52540">
    <property type="entry name" value="P-loop containing nucleoside triphosphate hydrolases"/>
    <property type="match status" value="1"/>
</dbReference>
<dbReference type="OrthoDB" id="3648675at2"/>
<dbReference type="InterPro" id="IPR027417">
    <property type="entry name" value="P-loop_NTPase"/>
</dbReference>
<dbReference type="Gene3D" id="3.40.50.300">
    <property type="entry name" value="P-loop containing nucleotide triphosphate hydrolases"/>
    <property type="match status" value="1"/>
</dbReference>
<name>A0A1I2B4M8_9ACTN</name>
<dbReference type="RefSeq" id="WP_093712556.1">
    <property type="nucleotide sequence ID" value="NZ_FONG01000003.1"/>
</dbReference>
<evidence type="ECO:0000313" key="2">
    <source>
        <dbReference type="EMBL" id="SFE51121.1"/>
    </source>
</evidence>
<keyword evidence="3" id="KW-1185">Reference proteome</keyword>
<reference evidence="3" key="1">
    <citation type="submission" date="2016-10" db="EMBL/GenBank/DDBJ databases">
        <authorList>
            <person name="Varghese N."/>
            <person name="Submissions S."/>
        </authorList>
    </citation>
    <scope>NUCLEOTIDE SEQUENCE [LARGE SCALE GENOMIC DNA]</scope>
    <source>
        <strain evidence="3">CGMCC 4.3510</strain>
    </source>
</reference>
<dbReference type="AlphaFoldDB" id="A0A1I2B4M8"/>
<proteinExistence type="predicted"/>
<feature type="region of interest" description="Disordered" evidence="1">
    <location>
        <begin position="157"/>
        <end position="193"/>
    </location>
</feature>
<accession>A0A1I2B4M8</accession>
<dbReference type="EMBL" id="FONG01000003">
    <property type="protein sequence ID" value="SFE51121.1"/>
    <property type="molecule type" value="Genomic_DNA"/>
</dbReference>
<organism evidence="2 3">
    <name type="scientific">Actinacidiphila alni</name>
    <dbReference type="NCBI Taxonomy" id="380248"/>
    <lineage>
        <taxon>Bacteria</taxon>
        <taxon>Bacillati</taxon>
        <taxon>Actinomycetota</taxon>
        <taxon>Actinomycetes</taxon>
        <taxon>Kitasatosporales</taxon>
        <taxon>Streptomycetaceae</taxon>
        <taxon>Actinacidiphila</taxon>
    </lineage>
</organism>
<protein>
    <recommendedName>
        <fullName evidence="4">FtsK domain-containing protein</fullName>
    </recommendedName>
</protein>
<dbReference type="Proteomes" id="UP000199323">
    <property type="component" value="Unassembled WGS sequence"/>
</dbReference>
<evidence type="ECO:0000256" key="1">
    <source>
        <dbReference type="SAM" id="MobiDB-lite"/>
    </source>
</evidence>
<evidence type="ECO:0008006" key="4">
    <source>
        <dbReference type="Google" id="ProtNLM"/>
    </source>
</evidence>
<feature type="compositionally biased region" description="Low complexity" evidence="1">
    <location>
        <begin position="169"/>
        <end position="183"/>
    </location>
</feature>
<dbReference type="STRING" id="380248.SAMN05216251_103353"/>
<gene>
    <name evidence="2" type="ORF">SAMN05216251_103353</name>
</gene>
<sequence length="394" mass="40835">MSFAEDRSEAVADVAHARRYGGECLVREADGGSGETVGTETGPRMLSHAETVQIVHAQFVLIALGADLGRLQTAGRSCYRTAVALQRERPADSRAYARAADLCERAARLVVAAGAAADERARRRLLAVAEHDTAVATGAVDPEVADRARRVLESALAGADSLPDRPGGEDPAGATPPAGATGRRGPRYPGPTYDAATGRHRVGVGAAGDPAHWQLNTPGVGMENGLICGAAGSGKSSFLLMVLYEASCRPEFELWLAEPAGRRALPEPLTGAAARTAATRQETVDLLRDAVGVIAERARAHGPVPDPTPDLPGILLAVEDCAPVFADDPEATRLAERVVAVGGRFGVALVATAPDAGLASFGGSRALRTGLARTNCFPLGPDGRRTLTEVRRAG</sequence>